<protein>
    <submittedName>
        <fullName evidence="1">Uncharacterized protein</fullName>
    </submittedName>
</protein>
<organism evidence="1 2">
    <name type="scientific">Lentinula aff. lateritia</name>
    <dbReference type="NCBI Taxonomy" id="2804960"/>
    <lineage>
        <taxon>Eukaryota</taxon>
        <taxon>Fungi</taxon>
        <taxon>Dikarya</taxon>
        <taxon>Basidiomycota</taxon>
        <taxon>Agaricomycotina</taxon>
        <taxon>Agaricomycetes</taxon>
        <taxon>Agaricomycetidae</taxon>
        <taxon>Agaricales</taxon>
        <taxon>Marasmiineae</taxon>
        <taxon>Omphalotaceae</taxon>
        <taxon>Lentinula</taxon>
    </lineage>
</organism>
<dbReference type="Proteomes" id="UP001163835">
    <property type="component" value="Unassembled WGS sequence"/>
</dbReference>
<reference evidence="1" key="1">
    <citation type="submission" date="2022-09" db="EMBL/GenBank/DDBJ databases">
        <title>A Global Phylogenomic Analysis of the Shiitake Genus Lentinula.</title>
        <authorList>
            <consortium name="DOE Joint Genome Institute"/>
            <person name="Sierra-Patev S."/>
            <person name="Min B."/>
            <person name="Naranjo-Ortiz M."/>
            <person name="Looney B."/>
            <person name="Konkel Z."/>
            <person name="Slot J.C."/>
            <person name="Sakamoto Y."/>
            <person name="Steenwyk J.L."/>
            <person name="Rokas A."/>
            <person name="Carro J."/>
            <person name="Camarero S."/>
            <person name="Ferreira P."/>
            <person name="Molpeceres G."/>
            <person name="Ruiz-Duenas F.J."/>
            <person name="Serrano A."/>
            <person name="Henrissat B."/>
            <person name="Drula E."/>
            <person name="Hughes K.W."/>
            <person name="Mata J.L."/>
            <person name="Ishikawa N.K."/>
            <person name="Vargas-Isla R."/>
            <person name="Ushijima S."/>
            <person name="Smith C.A."/>
            <person name="Ahrendt S."/>
            <person name="Andreopoulos W."/>
            <person name="He G."/>
            <person name="Labutti K."/>
            <person name="Lipzen A."/>
            <person name="Ng V."/>
            <person name="Riley R."/>
            <person name="Sandor L."/>
            <person name="Barry K."/>
            <person name="Martinez A.T."/>
            <person name="Xiao Y."/>
            <person name="Gibbons J.G."/>
            <person name="Terashima K."/>
            <person name="Grigoriev I.V."/>
            <person name="Hibbett D.S."/>
        </authorList>
    </citation>
    <scope>NUCLEOTIDE SEQUENCE</scope>
    <source>
        <strain evidence="1">TMI1499</strain>
    </source>
</reference>
<accession>A0ACC1TPY3</accession>
<dbReference type="EMBL" id="MU795391">
    <property type="protein sequence ID" value="KAJ3806677.1"/>
    <property type="molecule type" value="Genomic_DNA"/>
</dbReference>
<proteinExistence type="predicted"/>
<comment type="caution">
    <text evidence="1">The sequence shown here is derived from an EMBL/GenBank/DDBJ whole genome shotgun (WGS) entry which is preliminary data.</text>
</comment>
<name>A0ACC1TPY3_9AGAR</name>
<gene>
    <name evidence="1" type="ORF">F5876DRAFT_80441</name>
</gene>
<keyword evidence="2" id="KW-1185">Reference proteome</keyword>
<evidence type="ECO:0000313" key="1">
    <source>
        <dbReference type="EMBL" id="KAJ3806677.1"/>
    </source>
</evidence>
<sequence length="301" mass="32726">MSVPSPPPIPPYGQLFIIGIWVESVLYGEDCYYYSGIVVFTAAVFILMKRYQAGKSSARLLLATSTVLFSLSTAYVSISCRELLEAYVWGPPGGANLYFANASQHYSGVKLSLALVNIFIQDVILIWRMWVVYNNKWTIIILPILGEIGHVAAGISSIHSLVLCNATVSDPAVPSLVLYWGLDFVINIGVTGCIIHKLWSAGRTIKGFIIRQDTRNPYLSVIFIIVESGGILAMATLITLCLYLSKNPAAAPAIDSIVQFATLTPLLIVVRVAFGLQRGVSVNETTTESYSVELTQASPVS</sequence>
<evidence type="ECO:0000313" key="2">
    <source>
        <dbReference type="Proteomes" id="UP001163835"/>
    </source>
</evidence>